<reference evidence="1" key="1">
    <citation type="submission" date="2018-10" db="EMBL/GenBank/DDBJ databases">
        <title>Hidden diversity of soil giant viruses.</title>
        <authorList>
            <person name="Schulz F."/>
            <person name="Alteio L."/>
            <person name="Goudeau D."/>
            <person name="Ryan E.M."/>
            <person name="Malmstrom R.R."/>
            <person name="Blanchard J."/>
            <person name="Woyke T."/>
        </authorList>
    </citation>
    <scope>NUCLEOTIDE SEQUENCE</scope>
    <source>
        <strain evidence="1">HAV1</strain>
    </source>
</reference>
<sequence>MRYRESPEQALLNIDNLNLEIKIESLIKQRDVLKQNTLYEPKGNNPNIN</sequence>
<accession>A0A3G5A425</accession>
<organism evidence="1">
    <name type="scientific">Harvfovirus sp</name>
    <dbReference type="NCBI Taxonomy" id="2487768"/>
    <lineage>
        <taxon>Viruses</taxon>
        <taxon>Varidnaviria</taxon>
        <taxon>Bamfordvirae</taxon>
        <taxon>Nucleocytoviricota</taxon>
        <taxon>Megaviricetes</taxon>
        <taxon>Imitervirales</taxon>
        <taxon>Mimiviridae</taxon>
        <taxon>Klosneuvirinae</taxon>
    </lineage>
</organism>
<name>A0A3G5A425_9VIRU</name>
<dbReference type="EMBL" id="MK072331">
    <property type="protein sequence ID" value="AYV81970.1"/>
    <property type="molecule type" value="Genomic_DNA"/>
</dbReference>
<proteinExistence type="predicted"/>
<feature type="non-terminal residue" evidence="1">
    <location>
        <position position="49"/>
    </location>
</feature>
<gene>
    <name evidence="1" type="ORF">Harvfovirus89_2</name>
</gene>
<protein>
    <submittedName>
        <fullName evidence="1">Uncharacterized protein</fullName>
    </submittedName>
</protein>
<evidence type="ECO:0000313" key="1">
    <source>
        <dbReference type="EMBL" id="AYV81970.1"/>
    </source>
</evidence>